<dbReference type="InterPro" id="IPR019223">
    <property type="entry name" value="DUF2147"/>
</dbReference>
<protein>
    <submittedName>
        <fullName evidence="4">DUF2147 domain-containing protein</fullName>
    </submittedName>
</protein>
<evidence type="ECO:0000256" key="2">
    <source>
        <dbReference type="SAM" id="SignalP"/>
    </source>
</evidence>
<evidence type="ECO:0000259" key="3">
    <source>
        <dbReference type="Pfam" id="PF09917"/>
    </source>
</evidence>
<feature type="chain" id="PRO_5037892138" evidence="2">
    <location>
        <begin position="20"/>
        <end position="291"/>
    </location>
</feature>
<dbReference type="Proteomes" id="UP000680839">
    <property type="component" value="Chromosome"/>
</dbReference>
<proteinExistence type="predicted"/>
<feature type="compositionally biased region" description="Low complexity" evidence="1">
    <location>
        <begin position="70"/>
        <end position="86"/>
    </location>
</feature>
<accession>A0A975NGJ7</accession>
<evidence type="ECO:0000313" key="4">
    <source>
        <dbReference type="EMBL" id="QWG14425.1"/>
    </source>
</evidence>
<dbReference type="Pfam" id="PF09917">
    <property type="entry name" value="DUF2147"/>
    <property type="match status" value="1"/>
</dbReference>
<dbReference type="AlphaFoldDB" id="A0A975NGJ7"/>
<keyword evidence="2" id="KW-0732">Signal</keyword>
<evidence type="ECO:0000256" key="1">
    <source>
        <dbReference type="SAM" id="MobiDB-lite"/>
    </source>
</evidence>
<dbReference type="Gene3D" id="2.40.128.520">
    <property type="match status" value="1"/>
</dbReference>
<dbReference type="PANTHER" id="PTHR36919">
    <property type="entry name" value="BLR1215 PROTEIN"/>
    <property type="match status" value="1"/>
</dbReference>
<evidence type="ECO:0000313" key="5">
    <source>
        <dbReference type="Proteomes" id="UP000680839"/>
    </source>
</evidence>
<dbReference type="RefSeq" id="WP_215623045.1">
    <property type="nucleotide sequence ID" value="NZ_CP076134.1"/>
</dbReference>
<sequence length="291" mass="31035">MKRFWFLVVLMALSSSADAGNSLSFVVGGHRIRIEAPRHCHSTSCVSVSIPGIQETRRWRDRDDDERDVAAPSKPAVTTAAPVPVQAVPPPSNSPVAPVAVAPPPAVFKPAAAATQQVTAPSPVSAPPTALPPVPPPPAALPPLPPVERPAEAARPRPEPQVQKASHRMEDEPADTPLGDWQSEGNKGTVRIERCGHALCGYAIHSPSNDKGEAVLVNMKPKTDSQWTGSVYSHDSGDTYYGTMALKGSNALQVEACALGRFYCSGNVWTRITTKSERLVTSRQISPQPRS</sequence>
<feature type="compositionally biased region" description="Pro residues" evidence="1">
    <location>
        <begin position="124"/>
        <end position="148"/>
    </location>
</feature>
<dbReference type="EMBL" id="CP076134">
    <property type="protein sequence ID" value="QWG14425.1"/>
    <property type="molecule type" value="Genomic_DNA"/>
</dbReference>
<feature type="compositionally biased region" description="Basic and acidic residues" evidence="1">
    <location>
        <begin position="149"/>
        <end position="158"/>
    </location>
</feature>
<reference evidence="4" key="1">
    <citation type="submission" date="2021-06" db="EMBL/GenBank/DDBJ databases">
        <title>Bradyrhizobium sp. S2-20-1 Genome sequencing.</title>
        <authorList>
            <person name="Jin L."/>
        </authorList>
    </citation>
    <scope>NUCLEOTIDE SEQUENCE</scope>
    <source>
        <strain evidence="4">S2-20-1</strain>
    </source>
</reference>
<name>A0A975NGJ7_9BRAD</name>
<organism evidence="4 5">
    <name type="scientific">Bradyrhizobium sediminis</name>
    <dbReference type="NCBI Taxonomy" id="2840469"/>
    <lineage>
        <taxon>Bacteria</taxon>
        <taxon>Pseudomonadati</taxon>
        <taxon>Pseudomonadota</taxon>
        <taxon>Alphaproteobacteria</taxon>
        <taxon>Hyphomicrobiales</taxon>
        <taxon>Nitrobacteraceae</taxon>
        <taxon>Bradyrhizobium</taxon>
    </lineage>
</organism>
<gene>
    <name evidence="4" type="ORF">KMZ29_07070</name>
</gene>
<feature type="signal peptide" evidence="2">
    <location>
        <begin position="1"/>
        <end position="19"/>
    </location>
</feature>
<feature type="region of interest" description="Disordered" evidence="1">
    <location>
        <begin position="60"/>
        <end position="94"/>
    </location>
</feature>
<feature type="region of interest" description="Disordered" evidence="1">
    <location>
        <begin position="118"/>
        <end position="185"/>
    </location>
</feature>
<feature type="domain" description="DUF2147" evidence="3">
    <location>
        <begin position="179"/>
        <end position="271"/>
    </location>
</feature>
<dbReference type="PANTHER" id="PTHR36919:SF2">
    <property type="entry name" value="BLL6627 PROTEIN"/>
    <property type="match status" value="1"/>
</dbReference>